<evidence type="ECO:0000256" key="2">
    <source>
        <dbReference type="ARBA" id="ARBA00005947"/>
    </source>
</evidence>
<dbReference type="PANTHER" id="PTHR10625">
    <property type="entry name" value="HISTONE DEACETYLASE HDAC1-RELATED"/>
    <property type="match status" value="1"/>
</dbReference>
<dbReference type="InterPro" id="IPR023801">
    <property type="entry name" value="His_deacetylse_dom"/>
</dbReference>
<organism evidence="6 7">
    <name type="scientific">Flavimobilis marinus</name>
    <dbReference type="NCBI Taxonomy" id="285351"/>
    <lineage>
        <taxon>Bacteria</taxon>
        <taxon>Bacillati</taxon>
        <taxon>Actinomycetota</taxon>
        <taxon>Actinomycetes</taxon>
        <taxon>Micrococcales</taxon>
        <taxon>Jonesiaceae</taxon>
        <taxon>Flavimobilis</taxon>
    </lineage>
</organism>
<evidence type="ECO:0000313" key="7">
    <source>
        <dbReference type="Proteomes" id="UP000198520"/>
    </source>
</evidence>
<reference evidence="7" key="1">
    <citation type="submission" date="2016-10" db="EMBL/GenBank/DDBJ databases">
        <authorList>
            <person name="Varghese N."/>
            <person name="Submissions S."/>
        </authorList>
    </citation>
    <scope>NUCLEOTIDE SEQUENCE [LARGE SCALE GENOMIC DNA]</scope>
    <source>
        <strain evidence="7">DSM 19083</strain>
    </source>
</reference>
<evidence type="ECO:0000256" key="1">
    <source>
        <dbReference type="ARBA" id="ARBA00005101"/>
    </source>
</evidence>
<protein>
    <recommendedName>
        <fullName evidence="3">Acetoin utilization protein AcuC</fullName>
    </recommendedName>
</protein>
<comment type="pathway">
    <text evidence="1">Ketone degradation; acetoin degradation.</text>
</comment>
<dbReference type="Proteomes" id="UP000198520">
    <property type="component" value="Unassembled WGS sequence"/>
</dbReference>
<dbReference type="InterPro" id="IPR023696">
    <property type="entry name" value="Ureohydrolase_dom_sf"/>
</dbReference>
<comment type="similarity">
    <text evidence="2">Belongs to the histone deacetylase family.</text>
</comment>
<dbReference type="Gene3D" id="3.40.800.20">
    <property type="entry name" value="Histone deacetylase domain"/>
    <property type="match status" value="1"/>
</dbReference>
<dbReference type="InterPro" id="IPR037138">
    <property type="entry name" value="His_deacetylse_dom_sf"/>
</dbReference>
<gene>
    <name evidence="6" type="ORF">SAMN04488035_0237</name>
</gene>
<dbReference type="GO" id="GO:0045150">
    <property type="term" value="P:acetoin catabolic process"/>
    <property type="evidence" value="ECO:0007669"/>
    <property type="project" value="UniProtKB-UniPathway"/>
</dbReference>
<keyword evidence="4" id="KW-0006">Acetoin catabolism</keyword>
<dbReference type="AlphaFoldDB" id="A0A1I2CT39"/>
<dbReference type="PANTHER" id="PTHR10625:SF10">
    <property type="entry name" value="HISTONE DEACETYLASE HDAC1"/>
    <property type="match status" value="1"/>
</dbReference>
<keyword evidence="7" id="KW-1185">Reference proteome</keyword>
<dbReference type="UniPathway" id="UPA00040"/>
<dbReference type="CDD" id="cd09994">
    <property type="entry name" value="HDAC_AcuC_like"/>
    <property type="match status" value="1"/>
</dbReference>
<dbReference type="PRINTS" id="PR01270">
    <property type="entry name" value="HDASUPER"/>
</dbReference>
<dbReference type="Pfam" id="PF00850">
    <property type="entry name" value="Hist_deacetyl"/>
    <property type="match status" value="1"/>
</dbReference>
<dbReference type="GO" id="GO:0040029">
    <property type="term" value="P:epigenetic regulation of gene expression"/>
    <property type="evidence" value="ECO:0007669"/>
    <property type="project" value="TreeGrafter"/>
</dbReference>
<dbReference type="InterPro" id="IPR000286">
    <property type="entry name" value="HDACs"/>
</dbReference>
<dbReference type="EMBL" id="FONZ01000001">
    <property type="protein sequence ID" value="SFE70953.1"/>
    <property type="molecule type" value="Genomic_DNA"/>
</dbReference>
<dbReference type="SUPFAM" id="SSF52768">
    <property type="entry name" value="Arginase/deacetylase"/>
    <property type="match status" value="1"/>
</dbReference>
<dbReference type="OrthoDB" id="9808367at2"/>
<feature type="domain" description="Histone deacetylase" evidence="5">
    <location>
        <begin position="22"/>
        <end position="314"/>
    </location>
</feature>
<evidence type="ECO:0000259" key="5">
    <source>
        <dbReference type="Pfam" id="PF00850"/>
    </source>
</evidence>
<accession>A0A1I2CT39</accession>
<dbReference type="STRING" id="285351.SAMN04488035_0237"/>
<evidence type="ECO:0000256" key="3">
    <source>
        <dbReference type="ARBA" id="ARBA00020218"/>
    </source>
</evidence>
<evidence type="ECO:0000256" key="4">
    <source>
        <dbReference type="ARBA" id="ARBA00022627"/>
    </source>
</evidence>
<dbReference type="GO" id="GO:0004407">
    <property type="term" value="F:histone deacetylase activity"/>
    <property type="evidence" value="ECO:0007669"/>
    <property type="project" value="TreeGrafter"/>
</dbReference>
<dbReference type="InterPro" id="IPR003085">
    <property type="entry name" value="AcuC"/>
</dbReference>
<proteinExistence type="inferred from homology"/>
<name>A0A1I2CT39_9MICO</name>
<dbReference type="RefSeq" id="WP_093374301.1">
    <property type="nucleotide sequence ID" value="NZ_BNAN01000001.1"/>
</dbReference>
<evidence type="ECO:0000313" key="6">
    <source>
        <dbReference type="EMBL" id="SFE70953.1"/>
    </source>
</evidence>
<sequence length="390" mass="40770">MAALAHVVWSPALLDYDFGAGHPMAPTRLQLTVRLARDLGLLSLPGVEVVDVLPAPDDVLTAVHEAAYVAAVHEASDHGHADRHRGLGTEDDPVFAGMHDAAARIAAGSRDAALAVWRGEAAHGVNIAGGMHHAMPGAAAGFCIYNDAAVAIQALLDEGAERVAYVDLDAHHGDGVERAFWDDPRVLTVSVHQSPATLFPGTGYPTDTGGAPGSAVNLALPPRTGSAAWLRAVDAVVPEALRAFAPQILVTQHGCDAHGTDPLSDLRVGVAAQRVAAGWLHDLAHELCEGRWTALGGGGYSVIDVVPLVWANLLAIAAHADLPLDTPVPVAWREMVERDFAMRAPTTMDGGDDAVAFVPWTAGYDPADDVDRAVQATRAAAFPHLGVHIE</sequence>